<feature type="transmembrane region" description="Helical" evidence="2">
    <location>
        <begin position="409"/>
        <end position="430"/>
    </location>
</feature>
<dbReference type="PROSITE" id="PS50005">
    <property type="entry name" value="TPR"/>
    <property type="match status" value="1"/>
</dbReference>
<dbReference type="InterPro" id="IPR013656">
    <property type="entry name" value="PAS_4"/>
</dbReference>
<keyword evidence="3" id="KW-0732">Signal</keyword>
<keyword evidence="2" id="KW-0472">Membrane</keyword>
<dbReference type="SUPFAM" id="SSF48452">
    <property type="entry name" value="TPR-like"/>
    <property type="match status" value="1"/>
</dbReference>
<evidence type="ECO:0000259" key="4">
    <source>
        <dbReference type="Pfam" id="PF08448"/>
    </source>
</evidence>
<feature type="domain" description="PAS fold-4" evidence="4">
    <location>
        <begin position="476"/>
        <end position="556"/>
    </location>
</feature>
<accession>A0ABY6BM23</accession>
<evidence type="ECO:0000256" key="2">
    <source>
        <dbReference type="SAM" id="Phobius"/>
    </source>
</evidence>
<dbReference type="Gene3D" id="3.30.450.20">
    <property type="entry name" value="PAS domain"/>
    <property type="match status" value="1"/>
</dbReference>
<feature type="repeat" description="TPR" evidence="1">
    <location>
        <begin position="134"/>
        <end position="167"/>
    </location>
</feature>
<keyword evidence="1" id="KW-0802">TPR repeat</keyword>
<dbReference type="CDD" id="cd22890">
    <property type="entry name" value="ChiS-DBD"/>
    <property type="match status" value="1"/>
</dbReference>
<dbReference type="Pfam" id="PF08448">
    <property type="entry name" value="PAS_4"/>
    <property type="match status" value="1"/>
</dbReference>
<evidence type="ECO:0000256" key="3">
    <source>
        <dbReference type="SAM" id="SignalP"/>
    </source>
</evidence>
<organism evidence="5 6">
    <name type="scientific">Tahibacter amnicola</name>
    <dbReference type="NCBI Taxonomy" id="2976241"/>
    <lineage>
        <taxon>Bacteria</taxon>
        <taxon>Pseudomonadati</taxon>
        <taxon>Pseudomonadota</taxon>
        <taxon>Gammaproteobacteria</taxon>
        <taxon>Lysobacterales</taxon>
        <taxon>Rhodanobacteraceae</taxon>
        <taxon>Tahibacter</taxon>
    </lineage>
</organism>
<dbReference type="InterPro" id="IPR035965">
    <property type="entry name" value="PAS-like_dom_sf"/>
</dbReference>
<name>A0ABY6BM23_9GAMM</name>
<gene>
    <name evidence="5" type="ORF">N4264_04175</name>
</gene>
<feature type="chain" id="PRO_5045740047" evidence="3">
    <location>
        <begin position="22"/>
        <end position="736"/>
    </location>
</feature>
<keyword evidence="2" id="KW-1133">Transmembrane helix</keyword>
<keyword evidence="6" id="KW-1185">Reference proteome</keyword>
<evidence type="ECO:0000313" key="6">
    <source>
        <dbReference type="Proteomes" id="UP001064632"/>
    </source>
</evidence>
<dbReference type="InterPro" id="IPR011990">
    <property type="entry name" value="TPR-like_helical_dom_sf"/>
</dbReference>
<dbReference type="Proteomes" id="UP001064632">
    <property type="component" value="Chromosome"/>
</dbReference>
<dbReference type="SUPFAM" id="SSF55785">
    <property type="entry name" value="PYP-like sensor domain (PAS domain)"/>
    <property type="match status" value="1"/>
</dbReference>
<proteinExistence type="predicted"/>
<dbReference type="SMART" id="SM00028">
    <property type="entry name" value="TPR"/>
    <property type="match status" value="4"/>
</dbReference>
<evidence type="ECO:0000256" key="1">
    <source>
        <dbReference type="PROSITE-ProRule" id="PRU00339"/>
    </source>
</evidence>
<feature type="signal peptide" evidence="3">
    <location>
        <begin position="1"/>
        <end position="21"/>
    </location>
</feature>
<keyword evidence="2" id="KW-0812">Transmembrane</keyword>
<reference evidence="5" key="1">
    <citation type="submission" date="2022-09" db="EMBL/GenBank/DDBJ databases">
        <title>Tahibacter sp. nov., isolated from a fresh water.</title>
        <authorList>
            <person name="Baek J.H."/>
            <person name="Lee J.K."/>
            <person name="Kim J.M."/>
            <person name="Jeon C.O."/>
        </authorList>
    </citation>
    <scope>NUCLEOTIDE SEQUENCE</scope>
    <source>
        <strain evidence="5">W38</strain>
    </source>
</reference>
<evidence type="ECO:0000313" key="5">
    <source>
        <dbReference type="EMBL" id="UXI68862.1"/>
    </source>
</evidence>
<dbReference type="Pfam" id="PF13424">
    <property type="entry name" value="TPR_12"/>
    <property type="match status" value="1"/>
</dbReference>
<protein>
    <submittedName>
        <fullName evidence="5">Tetratricopeptide repeat protein</fullName>
    </submittedName>
</protein>
<dbReference type="Gene3D" id="1.25.40.10">
    <property type="entry name" value="Tetratricopeptide repeat domain"/>
    <property type="match status" value="1"/>
</dbReference>
<sequence length="736" mass="78618">MMAAPLLWAAFALAGAAPDVAQTCRDRQQQPAQAVQACQAAYTAAVAAGDRSTADEVLLRQVDAELALGDFGAARRLLDQAERAVQPPAGMQAYRVARRRGILAYRQDAVGDALAQFRQAREMAVAIGDTKAQAQSWNDEGNALRRLGSYREALQAYLTSLDLQRQLGSEQLGPVLNNLGDLYRDLGDPASAAARYQEALADHEAHGRALDIAHTLEGLAASAMDAGDHPAAKRHLDRALGTFRQKQARADELRVGIALARLALDTGDLPAARESLAASERLAVTLGIGVNAGLAQEQARLALATGDAPSAAARLAATLAALPPDAPERASLLSLEAKAAAAAGDYQAAYARALAYQAADAARRDAEHDRRLEQLRVRFEVAEKERALATLAAESHLRESRLRQRTAQLWLTASLSALGFIVVAFGVYRYRERSRLAAARREAVLAAEAAHYREAAAALELDRRRVQSLLDRGATALLALDAGGAVIAANTAATALLSPAGPVIGCTLADLLDADSRRQLEQALGRIDEGEGPADVSLTVRGGTVMHRVRLAAADAVEGMAVVTWLPGPQGAAVKDATIYDTLPDDPESALGVASVALQVDTALLRIAADVEPFASAGDTTDDALDDSGADGFRRELVELMVCAVSAWEESTGKTRIDLAEKSRVWRVTVDDGRLRVRAMERYLTLARLPRQPRWREVLRTAFYVLAECRLDAGVRERLRSLADAVQAAVRRRALS</sequence>
<dbReference type="InterPro" id="IPR019734">
    <property type="entry name" value="TPR_rpt"/>
</dbReference>
<dbReference type="RefSeq" id="WP_261695821.1">
    <property type="nucleotide sequence ID" value="NZ_CP104694.1"/>
</dbReference>
<dbReference type="EMBL" id="CP104694">
    <property type="protein sequence ID" value="UXI68862.1"/>
    <property type="molecule type" value="Genomic_DNA"/>
</dbReference>